<organism evidence="3 4">
    <name type="scientific">Facklamia hominis</name>
    <dbReference type="NCBI Taxonomy" id="178214"/>
    <lineage>
        <taxon>Bacteria</taxon>
        <taxon>Bacillati</taxon>
        <taxon>Bacillota</taxon>
        <taxon>Bacilli</taxon>
        <taxon>Lactobacillales</taxon>
        <taxon>Aerococcaceae</taxon>
        <taxon>Facklamia</taxon>
    </lineage>
</organism>
<name>A0AAJ1V3U7_9LACT</name>
<evidence type="ECO:0000259" key="2">
    <source>
        <dbReference type="Pfam" id="PF12706"/>
    </source>
</evidence>
<dbReference type="SUPFAM" id="SSF56281">
    <property type="entry name" value="Metallo-hydrolase/oxidoreductase"/>
    <property type="match status" value="1"/>
</dbReference>
<evidence type="ECO:0000256" key="1">
    <source>
        <dbReference type="ARBA" id="ARBA00022833"/>
    </source>
</evidence>
<feature type="domain" description="Metallo-beta-lactamase" evidence="2">
    <location>
        <begin position="47"/>
        <end position="211"/>
    </location>
</feature>
<evidence type="ECO:0000313" key="4">
    <source>
        <dbReference type="Proteomes" id="UP001229251"/>
    </source>
</evidence>
<dbReference type="AlphaFoldDB" id="A0AAJ1V3U7"/>
<dbReference type="InterPro" id="IPR036866">
    <property type="entry name" value="RibonucZ/Hydroxyglut_hydro"/>
</dbReference>
<dbReference type="PANTHER" id="PTHR46018">
    <property type="entry name" value="ZINC PHOSPHODIESTERASE ELAC PROTEIN 1"/>
    <property type="match status" value="1"/>
</dbReference>
<comment type="caution">
    <text evidence="3">The sequence shown here is derived from an EMBL/GenBank/DDBJ whole genome shotgun (WGS) entry which is preliminary data.</text>
</comment>
<dbReference type="InterPro" id="IPR001279">
    <property type="entry name" value="Metallo-B-lactamas"/>
</dbReference>
<protein>
    <submittedName>
        <fullName evidence="3">MBL fold metallo-hydrolase</fullName>
    </submittedName>
</protein>
<dbReference type="PANTHER" id="PTHR46018:SF4">
    <property type="entry name" value="METALLO-HYDROLASE YHFI-RELATED"/>
    <property type="match status" value="1"/>
</dbReference>
<dbReference type="Gene3D" id="3.60.15.10">
    <property type="entry name" value="Ribonuclease Z/Hydroxyacylglutathione hydrolase-like"/>
    <property type="match status" value="1"/>
</dbReference>
<dbReference type="Proteomes" id="UP001229251">
    <property type="component" value="Unassembled WGS sequence"/>
</dbReference>
<sequence>MLQVKILGYWGGFPVNGGGSSSYLIETDHSKILFDMGSASAHELSQQIRYQDLDAIFLSHWHHDHSTDIFTYEHAWKVLLNNHHVDHKLKVFVPSLNDFTKHLKLNSLSLEVIEPNKIYYHKGISIQAVAVMHTIQCFGFKVNYESKLFFYTADTSYFSGLIDSCNQADLLICDATNFKGSNHSSGRGHMSPQEAICLAEQAQVKRVILSHLPSDIKLTQEERKMNSRYPDEWVRLASQIDAYEIT</sequence>
<dbReference type="GO" id="GO:0042781">
    <property type="term" value="F:3'-tRNA processing endoribonuclease activity"/>
    <property type="evidence" value="ECO:0007669"/>
    <property type="project" value="TreeGrafter"/>
</dbReference>
<dbReference type="CDD" id="cd07716">
    <property type="entry name" value="RNaseZ_short-form-like_MBL-fold"/>
    <property type="match status" value="1"/>
</dbReference>
<proteinExistence type="predicted"/>
<evidence type="ECO:0000313" key="3">
    <source>
        <dbReference type="EMBL" id="MDK7187806.1"/>
    </source>
</evidence>
<reference evidence="3" key="1">
    <citation type="submission" date="2023-05" db="EMBL/GenBank/DDBJ databases">
        <title>Cataloging the Phylogenetic Diversity of Human Bladder Bacteria.</title>
        <authorList>
            <person name="Du J."/>
        </authorList>
    </citation>
    <scope>NUCLEOTIDE SEQUENCE</scope>
    <source>
        <strain evidence="3">UMB1231</strain>
    </source>
</reference>
<gene>
    <name evidence="3" type="ORF">QP433_07415</name>
</gene>
<dbReference type="EMBL" id="JASOOE010000015">
    <property type="protein sequence ID" value="MDK7187806.1"/>
    <property type="molecule type" value="Genomic_DNA"/>
</dbReference>
<keyword evidence="1" id="KW-0862">Zinc</keyword>
<dbReference type="RefSeq" id="WP_016648138.1">
    <property type="nucleotide sequence ID" value="NZ_CAUPDI010000045.1"/>
</dbReference>
<accession>A0AAJ1V3U7</accession>
<dbReference type="Pfam" id="PF12706">
    <property type="entry name" value="Lactamase_B_2"/>
    <property type="match status" value="1"/>
</dbReference>